<proteinExistence type="predicted"/>
<name>A0AAD8AZU1_BIOPF</name>
<dbReference type="Proteomes" id="UP001233172">
    <property type="component" value="Unassembled WGS sequence"/>
</dbReference>
<gene>
    <name evidence="1" type="ORF">Bpfe_025082</name>
</gene>
<reference evidence="1" key="1">
    <citation type="journal article" date="2023" name="PLoS Negl. Trop. Dis.">
        <title>A genome sequence for Biomphalaria pfeifferi, the major vector snail for the human-infecting parasite Schistosoma mansoni.</title>
        <authorList>
            <person name="Bu L."/>
            <person name="Lu L."/>
            <person name="Laidemitt M.R."/>
            <person name="Zhang S.M."/>
            <person name="Mutuku M."/>
            <person name="Mkoji G."/>
            <person name="Steinauer M."/>
            <person name="Loker E.S."/>
        </authorList>
    </citation>
    <scope>NUCLEOTIDE SEQUENCE</scope>
    <source>
        <strain evidence="1">KasaAsao</strain>
    </source>
</reference>
<evidence type="ECO:0000313" key="1">
    <source>
        <dbReference type="EMBL" id="KAK0045476.1"/>
    </source>
</evidence>
<accession>A0AAD8AZU1</accession>
<comment type="caution">
    <text evidence="1">The sequence shown here is derived from an EMBL/GenBank/DDBJ whole genome shotgun (WGS) entry which is preliminary data.</text>
</comment>
<keyword evidence="2" id="KW-1185">Reference proteome</keyword>
<reference evidence="1" key="2">
    <citation type="submission" date="2023-04" db="EMBL/GenBank/DDBJ databases">
        <authorList>
            <person name="Bu L."/>
            <person name="Lu L."/>
            <person name="Laidemitt M.R."/>
            <person name="Zhang S.M."/>
            <person name="Mutuku M."/>
            <person name="Mkoji G."/>
            <person name="Steinauer M."/>
            <person name="Loker E.S."/>
        </authorList>
    </citation>
    <scope>NUCLEOTIDE SEQUENCE</scope>
    <source>
        <strain evidence="1">KasaAsao</strain>
        <tissue evidence="1">Whole Snail</tissue>
    </source>
</reference>
<dbReference type="EMBL" id="JASAOG010000180">
    <property type="protein sequence ID" value="KAK0045476.1"/>
    <property type="molecule type" value="Genomic_DNA"/>
</dbReference>
<organism evidence="1 2">
    <name type="scientific">Biomphalaria pfeifferi</name>
    <name type="common">Bloodfluke planorb</name>
    <name type="synonym">Freshwater snail</name>
    <dbReference type="NCBI Taxonomy" id="112525"/>
    <lineage>
        <taxon>Eukaryota</taxon>
        <taxon>Metazoa</taxon>
        <taxon>Spiralia</taxon>
        <taxon>Lophotrochozoa</taxon>
        <taxon>Mollusca</taxon>
        <taxon>Gastropoda</taxon>
        <taxon>Heterobranchia</taxon>
        <taxon>Euthyneura</taxon>
        <taxon>Panpulmonata</taxon>
        <taxon>Hygrophila</taxon>
        <taxon>Lymnaeoidea</taxon>
        <taxon>Planorbidae</taxon>
        <taxon>Biomphalaria</taxon>
    </lineage>
</organism>
<sequence length="61" mass="6731">PHQVSECVCVAFISSKDQYNAAPAEVIVVEFSRRSGIHALKDLENKTKDPESPVCYIPIPC</sequence>
<dbReference type="AlphaFoldDB" id="A0AAD8AZU1"/>
<protein>
    <submittedName>
        <fullName evidence="1">Uncharacterized protein</fullName>
    </submittedName>
</protein>
<feature type="non-terminal residue" evidence="1">
    <location>
        <position position="1"/>
    </location>
</feature>
<evidence type="ECO:0000313" key="2">
    <source>
        <dbReference type="Proteomes" id="UP001233172"/>
    </source>
</evidence>